<evidence type="ECO:0000313" key="2">
    <source>
        <dbReference type="Proteomes" id="UP000063236"/>
    </source>
</evidence>
<gene>
    <name evidence="1" type="ORF">WL88_20060</name>
</gene>
<dbReference type="EMBL" id="LPJV01000038">
    <property type="protein sequence ID" value="KWF50836.1"/>
    <property type="molecule type" value="Genomic_DNA"/>
</dbReference>
<reference evidence="1 2" key="1">
    <citation type="submission" date="2015-11" db="EMBL/GenBank/DDBJ databases">
        <title>Expanding the genomic diversity of Burkholderia species for the development of highly accurate diagnostics.</title>
        <authorList>
            <person name="Sahl J."/>
            <person name="Keim P."/>
            <person name="Wagner D."/>
        </authorList>
    </citation>
    <scope>NUCLEOTIDE SEQUENCE [LARGE SCALE GENOMIC DNA]</scope>
    <source>
        <strain evidence="1 2">MSMB378WGS</strain>
    </source>
</reference>
<dbReference type="Gene3D" id="1.10.3540.10">
    <property type="entry name" value="uncharacterized protein from magnetospirillum magneticum domain"/>
    <property type="match status" value="1"/>
</dbReference>
<comment type="caution">
    <text evidence="1">The sequence shown here is derived from an EMBL/GenBank/DDBJ whole genome shotgun (WGS) entry which is preliminary data.</text>
</comment>
<dbReference type="Pfam" id="PF08849">
    <property type="entry name" value="BrxA"/>
    <property type="match status" value="1"/>
</dbReference>
<dbReference type="Proteomes" id="UP000063236">
    <property type="component" value="Unassembled WGS sequence"/>
</dbReference>
<sequence length="203" mass="23683">MTERYRLSFTTGGLFLQEALMVAACYLQLGDWSATRAQLRDENLLQVRTIAAATRISKEVTARLQELSSEELSALLDLSLRDQANLLWVAVCRRYPFIREFATEVLREHFLVLRRRLAFTDFDSFFNSKALWHAELDDIARSTQLKLRQNLFRMLREADLLSDQYEIHPAQLSPYLAQILARQGRQAFLVFPATDNDIQRWLQ</sequence>
<accession>A0AAW3PD60</accession>
<dbReference type="RefSeq" id="WP_060189436.1">
    <property type="nucleotide sequence ID" value="NZ_LPJS01000049.1"/>
</dbReference>
<evidence type="ECO:0000313" key="1">
    <source>
        <dbReference type="EMBL" id="KWF50836.1"/>
    </source>
</evidence>
<evidence type="ECO:0008006" key="3">
    <source>
        <dbReference type="Google" id="ProtNLM"/>
    </source>
</evidence>
<dbReference type="InterPro" id="IPR014948">
    <property type="entry name" value="BrxA"/>
</dbReference>
<proteinExistence type="predicted"/>
<organism evidence="1 2">
    <name type="scientific">Burkholderia diffusa</name>
    <dbReference type="NCBI Taxonomy" id="488732"/>
    <lineage>
        <taxon>Bacteria</taxon>
        <taxon>Pseudomonadati</taxon>
        <taxon>Pseudomonadota</taxon>
        <taxon>Betaproteobacteria</taxon>
        <taxon>Burkholderiales</taxon>
        <taxon>Burkholderiaceae</taxon>
        <taxon>Burkholderia</taxon>
        <taxon>Burkholderia cepacia complex</taxon>
    </lineage>
</organism>
<name>A0AAW3PD60_9BURK</name>
<dbReference type="AlphaFoldDB" id="A0AAW3PD60"/>
<dbReference type="InterPro" id="IPR023137">
    <property type="entry name" value="BrxA_sf"/>
</dbReference>
<protein>
    <recommendedName>
        <fullName evidence="3">DUF1819 domain-containing protein</fullName>
    </recommendedName>
</protein>